<dbReference type="EMBL" id="BOPF01000018">
    <property type="protein sequence ID" value="GIJ47969.1"/>
    <property type="molecule type" value="Genomic_DNA"/>
</dbReference>
<dbReference type="InterPro" id="IPR026467">
    <property type="entry name" value="Ser/Gly_Cys_C_dom"/>
</dbReference>
<name>A0A8J3YM08_9ACTN</name>
<gene>
    <name evidence="3" type="ORF">Val02_48550</name>
</gene>
<organism evidence="3 4">
    <name type="scientific">Virgisporangium aliadipatigenens</name>
    <dbReference type="NCBI Taxonomy" id="741659"/>
    <lineage>
        <taxon>Bacteria</taxon>
        <taxon>Bacillati</taxon>
        <taxon>Actinomycetota</taxon>
        <taxon>Actinomycetes</taxon>
        <taxon>Micromonosporales</taxon>
        <taxon>Micromonosporaceae</taxon>
        <taxon>Virgisporangium</taxon>
    </lineage>
</organism>
<protein>
    <recommendedName>
        <fullName evidence="5">TIGR04222 domain-containing membrane protein</fullName>
    </recommendedName>
</protein>
<proteinExistence type="predicted"/>
<keyword evidence="2" id="KW-1133">Transmembrane helix</keyword>
<evidence type="ECO:0000313" key="4">
    <source>
        <dbReference type="Proteomes" id="UP000619260"/>
    </source>
</evidence>
<feature type="transmembrane region" description="Helical" evidence="2">
    <location>
        <begin position="20"/>
        <end position="39"/>
    </location>
</feature>
<sequence length="274" mass="28646">MTGSIVAAEDWSIFDENSWLGVPGLLALAAAGLLGRLLLQLGRPRLRHPRLSAFAWAYLAGGAERVTRAALAGLRAQGGIAVLPGHILHASAPQPYAEPVEVAVLHALSVGVRPVLLSQDPAVIAAMIPHIEELRREHLLLSPRRRRAARIVSVVGGIGGVLVGTFVFFVGLAMIFIKVGERPFLARSVLTRGRRRYPLERGWAHRGPTVVRTTVALHGDAALLDGDVELAHALGVHHPPPPSNGRRGRDFDLDGGGDGGSDGGGGGCGGGGGD</sequence>
<keyword evidence="2" id="KW-0472">Membrane</keyword>
<evidence type="ECO:0000256" key="1">
    <source>
        <dbReference type="SAM" id="MobiDB-lite"/>
    </source>
</evidence>
<keyword evidence="4" id="KW-1185">Reference proteome</keyword>
<accession>A0A8J3YM08</accession>
<feature type="compositionally biased region" description="Gly residues" evidence="1">
    <location>
        <begin position="254"/>
        <end position="274"/>
    </location>
</feature>
<keyword evidence="2" id="KW-0812">Transmembrane</keyword>
<evidence type="ECO:0008006" key="5">
    <source>
        <dbReference type="Google" id="ProtNLM"/>
    </source>
</evidence>
<dbReference type="Proteomes" id="UP000619260">
    <property type="component" value="Unassembled WGS sequence"/>
</dbReference>
<dbReference type="NCBIfam" id="TIGR04222">
    <property type="entry name" value="near_uncomplex"/>
    <property type="match status" value="1"/>
</dbReference>
<feature type="transmembrane region" description="Helical" evidence="2">
    <location>
        <begin position="151"/>
        <end position="177"/>
    </location>
</feature>
<dbReference type="AlphaFoldDB" id="A0A8J3YM08"/>
<evidence type="ECO:0000256" key="2">
    <source>
        <dbReference type="SAM" id="Phobius"/>
    </source>
</evidence>
<feature type="region of interest" description="Disordered" evidence="1">
    <location>
        <begin position="234"/>
        <end position="274"/>
    </location>
</feature>
<comment type="caution">
    <text evidence="3">The sequence shown here is derived from an EMBL/GenBank/DDBJ whole genome shotgun (WGS) entry which is preliminary data.</text>
</comment>
<reference evidence="3" key="1">
    <citation type="submission" date="2021-01" db="EMBL/GenBank/DDBJ databases">
        <title>Whole genome shotgun sequence of Virgisporangium aliadipatigenens NBRC 105644.</title>
        <authorList>
            <person name="Komaki H."/>
            <person name="Tamura T."/>
        </authorList>
    </citation>
    <scope>NUCLEOTIDE SEQUENCE</scope>
    <source>
        <strain evidence="3">NBRC 105644</strain>
    </source>
</reference>
<evidence type="ECO:0000313" key="3">
    <source>
        <dbReference type="EMBL" id="GIJ47969.1"/>
    </source>
</evidence>
<dbReference type="RefSeq" id="WP_203901463.1">
    <property type="nucleotide sequence ID" value="NZ_BOPF01000018.1"/>
</dbReference>